<gene>
    <name evidence="4" type="ORF">C0099_12865</name>
</gene>
<comment type="similarity">
    <text evidence="1">Belongs to the glycosyltransferase 2 family.</text>
</comment>
<evidence type="ECO:0000313" key="4">
    <source>
        <dbReference type="EMBL" id="AUN95745.1"/>
    </source>
</evidence>
<keyword evidence="2" id="KW-0328">Glycosyltransferase</keyword>
<dbReference type="GO" id="GO:0016757">
    <property type="term" value="F:glycosyltransferase activity"/>
    <property type="evidence" value="ECO:0007669"/>
    <property type="project" value="UniProtKB-KW"/>
</dbReference>
<dbReference type="Pfam" id="PF13641">
    <property type="entry name" value="Glyco_tranf_2_3"/>
    <property type="match status" value="1"/>
</dbReference>
<dbReference type="OrthoDB" id="9790457at2"/>
<dbReference type="InterPro" id="IPR029044">
    <property type="entry name" value="Nucleotide-diphossugar_trans"/>
</dbReference>
<keyword evidence="3" id="KW-0808">Transferase</keyword>
<evidence type="ECO:0000256" key="1">
    <source>
        <dbReference type="ARBA" id="ARBA00006739"/>
    </source>
</evidence>
<evidence type="ECO:0000256" key="3">
    <source>
        <dbReference type="ARBA" id="ARBA00022679"/>
    </source>
</evidence>
<evidence type="ECO:0008006" key="6">
    <source>
        <dbReference type="Google" id="ProtNLM"/>
    </source>
</evidence>
<sequence>MVMSGQSRLSIRVRLALALHDSLELLLLPGLAAILPWPLCYRVLRWASRFENLYRERWEPALAAARTAGRVADDRTWARHARLVAMIDHADLYVLMTRPRRALAARFTRSGSWPSPGTAFIGYTFHWGAGFPALWDLAASGARAHPLVAAQPEDGAGVPIVRRWYYRMRNRWIARVLGAPTIDVGRDLRGVIAALRAGDGVIAAVDVPAQGAAFERVPFLDGSIEVPRAMFRLAADRGLPACVFVSDLDFVSGRRSVEVVPLAASDDAGELACQAYAHLSRRVAAAPEAWHFWGSWEHFHPQSVVASAAHAQAPVDVIVPVFGDAVLTRRCIESVLAASSDTPFELVLIADAPPDPAVLACCEAAAVDARVHLLRNESNRGFVFSANRGMALHADRDVVLLNADCEVADGWLDRLVACARAHPEAGTLTPFSNDATICSYPATGEESDLLPTLGLAGLDALFAREHAGRSVELPVGVGSCLFIRRACLEQTGYFDEEAFGRGYGEECDFCLRAAQHGWRHLLCADVFVFHAGGASFGEEKSVLVEAAQRVLRQRWPDYDQRIGDFVRRDPIRPLRDAITRVARETPGVRS</sequence>
<accession>A0A2I6S903</accession>
<dbReference type="KEGG" id="atw:C0099_12865"/>
<evidence type="ECO:0000313" key="5">
    <source>
        <dbReference type="Proteomes" id="UP000242205"/>
    </source>
</evidence>
<dbReference type="Proteomes" id="UP000242205">
    <property type="component" value="Chromosome"/>
</dbReference>
<organism evidence="4 5">
    <name type="scientific">Pseudazoarcus pumilus</name>
    <dbReference type="NCBI Taxonomy" id="2067960"/>
    <lineage>
        <taxon>Bacteria</taxon>
        <taxon>Pseudomonadati</taxon>
        <taxon>Pseudomonadota</taxon>
        <taxon>Betaproteobacteria</taxon>
        <taxon>Rhodocyclales</taxon>
        <taxon>Zoogloeaceae</taxon>
        <taxon>Pseudazoarcus</taxon>
    </lineage>
</organism>
<dbReference type="PANTHER" id="PTHR43179:SF12">
    <property type="entry name" value="GALACTOFURANOSYLTRANSFERASE GLFT2"/>
    <property type="match status" value="1"/>
</dbReference>
<dbReference type="Gene3D" id="3.90.550.10">
    <property type="entry name" value="Spore Coat Polysaccharide Biosynthesis Protein SpsA, Chain A"/>
    <property type="match status" value="1"/>
</dbReference>
<dbReference type="EMBL" id="CP025682">
    <property type="protein sequence ID" value="AUN95745.1"/>
    <property type="molecule type" value="Genomic_DNA"/>
</dbReference>
<evidence type="ECO:0000256" key="2">
    <source>
        <dbReference type="ARBA" id="ARBA00022676"/>
    </source>
</evidence>
<dbReference type="PANTHER" id="PTHR43179">
    <property type="entry name" value="RHAMNOSYLTRANSFERASE WBBL"/>
    <property type="match status" value="1"/>
</dbReference>
<proteinExistence type="inferred from homology"/>
<keyword evidence="5" id="KW-1185">Reference proteome</keyword>
<reference evidence="4 5" key="1">
    <citation type="submission" date="2018-01" db="EMBL/GenBank/DDBJ databases">
        <authorList>
            <person name="Fu G.-Y."/>
        </authorList>
    </citation>
    <scope>NUCLEOTIDE SEQUENCE [LARGE SCALE GENOMIC DNA]</scope>
    <source>
        <strain evidence="4 5">SY39</strain>
    </source>
</reference>
<protein>
    <recommendedName>
        <fullName evidence="6">Glycosyltransferase 2-like domain-containing protein</fullName>
    </recommendedName>
</protein>
<dbReference type="AlphaFoldDB" id="A0A2I6S903"/>
<dbReference type="SUPFAM" id="SSF53448">
    <property type="entry name" value="Nucleotide-diphospho-sugar transferases"/>
    <property type="match status" value="1"/>
</dbReference>
<name>A0A2I6S903_9RHOO</name>